<dbReference type="STRING" id="1450535.A0A317X8G0"/>
<dbReference type="RefSeq" id="XP_025471326.1">
    <property type="nucleotide sequence ID" value="XM_025613656.1"/>
</dbReference>
<evidence type="ECO:0000256" key="2">
    <source>
        <dbReference type="ARBA" id="ARBA00022857"/>
    </source>
</evidence>
<dbReference type="AlphaFoldDB" id="A0A317X8G0"/>
<dbReference type="GO" id="GO:0016491">
    <property type="term" value="F:oxidoreductase activity"/>
    <property type="evidence" value="ECO:0007669"/>
    <property type="project" value="UniProtKB-KW"/>
</dbReference>
<accession>A0A317X8G0</accession>
<dbReference type="SUPFAM" id="SSF51735">
    <property type="entry name" value="NAD(P)-binding Rossmann-fold domains"/>
    <property type="match status" value="1"/>
</dbReference>
<dbReference type="Proteomes" id="UP000246702">
    <property type="component" value="Unassembled WGS sequence"/>
</dbReference>
<comment type="caution">
    <text evidence="4">The sequence shown here is derived from an EMBL/GenBank/DDBJ whole genome shotgun (WGS) entry which is preliminary data.</text>
</comment>
<dbReference type="Pfam" id="PF00106">
    <property type="entry name" value="adh_short"/>
    <property type="match status" value="1"/>
</dbReference>
<comment type="similarity">
    <text evidence="1">Belongs to the short-chain dehydrogenases/reductases (SDR) family.</text>
</comment>
<dbReference type="OrthoDB" id="542013at2759"/>
<dbReference type="EMBL" id="MSFK01000004">
    <property type="protein sequence ID" value="PWY94565.1"/>
    <property type="molecule type" value="Genomic_DNA"/>
</dbReference>
<keyword evidence="3" id="KW-0560">Oxidoreductase</keyword>
<dbReference type="Gene3D" id="3.40.50.720">
    <property type="entry name" value="NAD(P)-binding Rossmann-like Domain"/>
    <property type="match status" value="1"/>
</dbReference>
<dbReference type="InterPro" id="IPR036291">
    <property type="entry name" value="NAD(P)-bd_dom_sf"/>
</dbReference>
<evidence type="ECO:0000256" key="1">
    <source>
        <dbReference type="ARBA" id="ARBA00006484"/>
    </source>
</evidence>
<evidence type="ECO:0000313" key="4">
    <source>
        <dbReference type="EMBL" id="PWY94565.1"/>
    </source>
</evidence>
<evidence type="ECO:0000313" key="5">
    <source>
        <dbReference type="Proteomes" id="UP000246702"/>
    </source>
</evidence>
<keyword evidence="2" id="KW-0521">NADP</keyword>
<dbReference type="GeneID" id="37115799"/>
<gene>
    <name evidence="4" type="ORF">BO94DRAFT_553487</name>
</gene>
<sequence>MITLTQPKISPLPNNINLTGKTAIITGASAGIGLELTKQLLQLRISTIILAVRNITKGEACVQSLRQDPIIKTHNPNAVIKVLELDMDRYDSVQGFAKQAQGQIPSVDFLILNAGTGLITLERSPSGHERTVQVNYYSNVLLIAELLPLLHAGAEKNSVPGRITWVGSRRHLVSSLEKKAFMVTEDSVLEYVDSEEGFIPFSRYGDSKLLCVLFMYALAEKLDSNKVVINMMCPGMVNTGMSDVLPLYIRFFFNVLKAIKARSVKTAGWIVLHSALVAGPESHGRFLNDKTVAEKAPYIMSPEGQEVQRKVWDETMVEMSKLTTLPAEFR</sequence>
<dbReference type="PANTHER" id="PTHR24320">
    <property type="entry name" value="RETINOL DEHYDROGENASE"/>
    <property type="match status" value="1"/>
</dbReference>
<organism evidence="4 5">
    <name type="scientific">Aspergillus sclerotioniger CBS 115572</name>
    <dbReference type="NCBI Taxonomy" id="1450535"/>
    <lineage>
        <taxon>Eukaryota</taxon>
        <taxon>Fungi</taxon>
        <taxon>Dikarya</taxon>
        <taxon>Ascomycota</taxon>
        <taxon>Pezizomycotina</taxon>
        <taxon>Eurotiomycetes</taxon>
        <taxon>Eurotiomycetidae</taxon>
        <taxon>Eurotiales</taxon>
        <taxon>Aspergillaceae</taxon>
        <taxon>Aspergillus</taxon>
        <taxon>Aspergillus subgen. Circumdati</taxon>
    </lineage>
</organism>
<keyword evidence="5" id="KW-1185">Reference proteome</keyword>
<proteinExistence type="inferred from homology"/>
<evidence type="ECO:0000256" key="3">
    <source>
        <dbReference type="ARBA" id="ARBA00023002"/>
    </source>
</evidence>
<dbReference type="PANTHER" id="PTHR24320:SF252">
    <property type="entry name" value="DEHYDROGENASE_REDUCTASE FAMILY PROTEIN, PUTATIVE (AFU_ORTHOLOGUE AFUA_3G08550)-RELATED"/>
    <property type="match status" value="1"/>
</dbReference>
<reference evidence="4 5" key="1">
    <citation type="submission" date="2016-12" db="EMBL/GenBank/DDBJ databases">
        <title>The genomes of Aspergillus section Nigri reveals drivers in fungal speciation.</title>
        <authorList>
            <consortium name="DOE Joint Genome Institute"/>
            <person name="Vesth T.C."/>
            <person name="Nybo J."/>
            <person name="Theobald S."/>
            <person name="Brandl J."/>
            <person name="Frisvad J.C."/>
            <person name="Nielsen K.F."/>
            <person name="Lyhne E.K."/>
            <person name="Kogle M.E."/>
            <person name="Kuo A."/>
            <person name="Riley R."/>
            <person name="Clum A."/>
            <person name="Nolan M."/>
            <person name="Lipzen A."/>
            <person name="Salamov A."/>
            <person name="Henrissat B."/>
            <person name="Wiebenga A."/>
            <person name="De Vries R.P."/>
            <person name="Grigoriev I.V."/>
            <person name="Mortensen U.H."/>
            <person name="Andersen M.R."/>
            <person name="Baker S.E."/>
        </authorList>
    </citation>
    <scope>NUCLEOTIDE SEQUENCE [LARGE SCALE GENOMIC DNA]</scope>
    <source>
        <strain evidence="4 5">CBS 115572</strain>
    </source>
</reference>
<dbReference type="InterPro" id="IPR002347">
    <property type="entry name" value="SDR_fam"/>
</dbReference>
<dbReference type="PRINTS" id="PR00081">
    <property type="entry name" value="GDHRDH"/>
</dbReference>
<protein>
    <submittedName>
        <fullName evidence="4">NAD(P)-binding protein</fullName>
    </submittedName>
</protein>
<name>A0A317X8G0_9EURO</name>